<reference evidence="2 3" key="1">
    <citation type="submission" date="2016-10" db="EMBL/GenBank/DDBJ databases">
        <authorList>
            <person name="de Groot N.N."/>
        </authorList>
    </citation>
    <scope>NUCLEOTIDE SEQUENCE [LARGE SCALE GENOMIC DNA]</scope>
    <source>
        <strain evidence="2 3">SLAS-1</strain>
    </source>
</reference>
<keyword evidence="3" id="KW-1185">Reference proteome</keyword>
<organism evidence="2 3">
    <name type="scientific">Halarsenatibacter silvermanii</name>
    <dbReference type="NCBI Taxonomy" id="321763"/>
    <lineage>
        <taxon>Bacteria</taxon>
        <taxon>Bacillati</taxon>
        <taxon>Bacillota</taxon>
        <taxon>Clostridia</taxon>
        <taxon>Halanaerobiales</taxon>
        <taxon>Halarsenatibacteraceae</taxon>
        <taxon>Halarsenatibacter</taxon>
    </lineage>
</organism>
<dbReference type="InterPro" id="IPR047794">
    <property type="entry name" value="C45_proenzyme-like"/>
</dbReference>
<dbReference type="GO" id="GO:0016787">
    <property type="term" value="F:hydrolase activity"/>
    <property type="evidence" value="ECO:0007669"/>
    <property type="project" value="UniProtKB-KW"/>
</dbReference>
<feature type="domain" description="Peptidase C45 hydrolase" evidence="1">
    <location>
        <begin position="155"/>
        <end position="351"/>
    </location>
</feature>
<dbReference type="Proteomes" id="UP000199476">
    <property type="component" value="Unassembled WGS sequence"/>
</dbReference>
<protein>
    <submittedName>
        <fullName evidence="2">Predicted choloylglycine hydrolase</fullName>
    </submittedName>
</protein>
<dbReference type="Gene3D" id="1.10.10.2120">
    <property type="match status" value="1"/>
</dbReference>
<evidence type="ECO:0000259" key="1">
    <source>
        <dbReference type="Pfam" id="PF03417"/>
    </source>
</evidence>
<dbReference type="Gene3D" id="3.60.60.10">
    <property type="entry name" value="Penicillin V Acylase, Chain A"/>
    <property type="match status" value="1"/>
</dbReference>
<dbReference type="InterPro" id="IPR005079">
    <property type="entry name" value="Peptidase_C45_hydrolase"/>
</dbReference>
<sequence length="413" mass="46538">MVLAVLAGGYLYLNYPLRVDEDLQEQAEEITVEEDNRSQIGPVDLIRVEGSPYEMGYQQGALLSEEIAELIDLMYEEAFALQEESLPRRLVAEFYMRRAALSFFGQTPDRFRREMQGIADGAEADLYDILLLNVYDELFNLAGCTNIAVWGENTRENELLMGRNLDYYYPQIMYDRQVVTHYIPEEGSQFAAVDFPGYIGVLTGLNQQGLALGSLTAPAPENSLEGVPTGIVYRMIMETAGSLEEAEELLRDNPRTIGNNLLVAAAKSRQAYIFEISPAEVYTRKPAGEENFIAAANHFNELENETLRESSLFRQERAEELLAEFTAGESEAEAAGRDRQDVIDILNDREQIEIEDYGFYSIGNNRNIQSAVIQPDQLEMWLSINQDLPAADGDFYGLKLKPEEEKISPIGEE</sequence>
<dbReference type="PANTHER" id="PTHR35190:SF2">
    <property type="entry name" value="PROTEIN DCD1B"/>
    <property type="match status" value="1"/>
</dbReference>
<dbReference type="PANTHER" id="PTHR35190">
    <property type="entry name" value="PROTEIN DCD1B"/>
    <property type="match status" value="1"/>
</dbReference>
<accession>A0A1G9SDF6</accession>
<keyword evidence="2" id="KW-0378">Hydrolase</keyword>
<dbReference type="EMBL" id="FNGO01000027">
    <property type="protein sequence ID" value="SDM32825.1"/>
    <property type="molecule type" value="Genomic_DNA"/>
</dbReference>
<name>A0A1G9SDF6_9FIRM</name>
<dbReference type="InterPro" id="IPR047803">
    <property type="entry name" value="DCD1A/B-like"/>
</dbReference>
<dbReference type="Pfam" id="PF03417">
    <property type="entry name" value="AAT"/>
    <property type="match status" value="1"/>
</dbReference>
<evidence type="ECO:0000313" key="3">
    <source>
        <dbReference type="Proteomes" id="UP000199476"/>
    </source>
</evidence>
<proteinExistence type="predicted"/>
<dbReference type="AlphaFoldDB" id="A0A1G9SDF6"/>
<dbReference type="NCBIfam" id="NF040521">
    <property type="entry name" value="C45_proenzyme"/>
    <property type="match status" value="1"/>
</dbReference>
<evidence type="ECO:0000313" key="2">
    <source>
        <dbReference type="EMBL" id="SDM32825.1"/>
    </source>
</evidence>
<gene>
    <name evidence="2" type="ORF">SAMN04488692_12732</name>
</gene>